<evidence type="ECO:0000256" key="2">
    <source>
        <dbReference type="PROSITE-ProRule" id="PRU00504"/>
    </source>
</evidence>
<dbReference type="PANTHER" id="PTHR24104">
    <property type="entry name" value="E3 UBIQUITIN-PROTEIN LIGASE NHLRC1-RELATED"/>
    <property type="match status" value="1"/>
</dbReference>
<feature type="coiled-coil region" evidence="3">
    <location>
        <begin position="15"/>
        <end position="42"/>
    </location>
</feature>
<gene>
    <name evidence="4" type="ORF">LOD99_12701</name>
</gene>
<reference evidence="4 5" key="1">
    <citation type="journal article" date="2023" name="BMC Biol.">
        <title>The compact genome of the sponge Oopsacas minuta (Hexactinellida) is lacking key metazoan core genes.</title>
        <authorList>
            <person name="Santini S."/>
            <person name="Schenkelaars Q."/>
            <person name="Jourda C."/>
            <person name="Duchesne M."/>
            <person name="Belahbib H."/>
            <person name="Rocher C."/>
            <person name="Selva M."/>
            <person name="Riesgo A."/>
            <person name="Vervoort M."/>
            <person name="Leys S.P."/>
            <person name="Kodjabachian L."/>
            <person name="Le Bivic A."/>
            <person name="Borchiellini C."/>
            <person name="Claverie J.M."/>
            <person name="Renard E."/>
        </authorList>
    </citation>
    <scope>NUCLEOTIDE SEQUENCE [LARGE SCALE GENOMIC DNA]</scope>
    <source>
        <strain evidence="4">SPO-2</strain>
    </source>
</reference>
<dbReference type="SUPFAM" id="SSF101898">
    <property type="entry name" value="NHL repeat"/>
    <property type="match status" value="1"/>
</dbReference>
<dbReference type="Pfam" id="PF01436">
    <property type="entry name" value="NHL"/>
    <property type="match status" value="2"/>
</dbReference>
<proteinExistence type="predicted"/>
<dbReference type="InterPro" id="IPR050952">
    <property type="entry name" value="TRIM-NHL_E3_ligases"/>
</dbReference>
<dbReference type="InterPro" id="IPR001258">
    <property type="entry name" value="NHL_repeat"/>
</dbReference>
<dbReference type="AlphaFoldDB" id="A0AAV7JDN1"/>
<comment type="caution">
    <text evidence="4">The sequence shown here is derived from an EMBL/GenBank/DDBJ whole genome shotgun (WGS) entry which is preliminary data.</text>
</comment>
<dbReference type="PANTHER" id="PTHR24104:SF25">
    <property type="entry name" value="PROTEIN LIN-41"/>
    <property type="match status" value="1"/>
</dbReference>
<evidence type="ECO:0000256" key="3">
    <source>
        <dbReference type="SAM" id="Coils"/>
    </source>
</evidence>
<keyword evidence="1" id="KW-0677">Repeat</keyword>
<protein>
    <submittedName>
        <fullName evidence="4">RING finger protein nhl-1-like</fullName>
    </submittedName>
</protein>
<accession>A0AAV7JDN1</accession>
<feature type="repeat" description="NHL" evidence="2">
    <location>
        <begin position="158"/>
        <end position="192"/>
    </location>
</feature>
<dbReference type="Proteomes" id="UP001165289">
    <property type="component" value="Unassembled WGS sequence"/>
</dbReference>
<dbReference type="PROSITE" id="PS51125">
    <property type="entry name" value="NHL"/>
    <property type="match status" value="1"/>
</dbReference>
<evidence type="ECO:0000313" key="5">
    <source>
        <dbReference type="Proteomes" id="UP001165289"/>
    </source>
</evidence>
<sequence>MKRECDTGMGYIPSDSCYRRELNKLERDFEKKNREIIDKLKNESNLTITAIEDSIIAMNKISEILRTVRYEFEERTRLRDEACWLQQNFSKHSSRSTHTINERVQALNHELLAYMRLPTPHLHLDWTTSNNCTLHTTYNPYTFKSRPIWAVSSQGRPQHQLLRPHSLTIDPGNGNIYVADIETDRIQVFDSEGGYLKSFRNESLDLPAYLVIYEKYLFVRCFERLVRLDKKSGDEVMTLELEDRLKGLAVDTQGYIYSCDSASNIVFRFSPFLEQQDSIQYKPYTHSFQQNRSGSVRGSRKPRDLKLVNNSFYILFGDSPYPIQSFTKEDMFGNILVTSPYVQKIKVFSNQGDLLSYIGTPGRNQPGELLTPRGVAVGPLGQVVICDEKVNNCLQSF</sequence>
<dbReference type="InterPro" id="IPR011042">
    <property type="entry name" value="6-blade_b-propeller_TolB-like"/>
</dbReference>
<dbReference type="EMBL" id="JAKMXF010000354">
    <property type="protein sequence ID" value="KAI6646580.1"/>
    <property type="molecule type" value="Genomic_DNA"/>
</dbReference>
<evidence type="ECO:0000256" key="1">
    <source>
        <dbReference type="ARBA" id="ARBA00022737"/>
    </source>
</evidence>
<dbReference type="Gene3D" id="2.120.10.30">
    <property type="entry name" value="TolB, C-terminal domain"/>
    <property type="match status" value="1"/>
</dbReference>
<organism evidence="4 5">
    <name type="scientific">Oopsacas minuta</name>
    <dbReference type="NCBI Taxonomy" id="111878"/>
    <lineage>
        <taxon>Eukaryota</taxon>
        <taxon>Metazoa</taxon>
        <taxon>Porifera</taxon>
        <taxon>Hexactinellida</taxon>
        <taxon>Hexasterophora</taxon>
        <taxon>Lyssacinosida</taxon>
        <taxon>Leucopsacidae</taxon>
        <taxon>Oopsacas</taxon>
    </lineage>
</organism>
<keyword evidence="5" id="KW-1185">Reference proteome</keyword>
<dbReference type="GO" id="GO:0008270">
    <property type="term" value="F:zinc ion binding"/>
    <property type="evidence" value="ECO:0007669"/>
    <property type="project" value="UniProtKB-KW"/>
</dbReference>
<name>A0AAV7JDN1_9METZ</name>
<evidence type="ECO:0000313" key="4">
    <source>
        <dbReference type="EMBL" id="KAI6646580.1"/>
    </source>
</evidence>
<keyword evidence="3" id="KW-0175">Coiled coil</keyword>